<evidence type="ECO:0000313" key="1">
    <source>
        <dbReference type="EMBL" id="GAK65728.1"/>
    </source>
</evidence>
<dbReference type="RefSeq" id="XP_014655890.1">
    <property type="nucleotide sequence ID" value="XM_014800404.1"/>
</dbReference>
<organism evidence="1 2">
    <name type="scientific">Pseudozyma antarctica</name>
    <name type="common">Yeast</name>
    <name type="synonym">Candida antarctica</name>
    <dbReference type="NCBI Taxonomy" id="84753"/>
    <lineage>
        <taxon>Eukaryota</taxon>
        <taxon>Fungi</taxon>
        <taxon>Dikarya</taxon>
        <taxon>Basidiomycota</taxon>
        <taxon>Ustilaginomycotina</taxon>
        <taxon>Ustilaginomycetes</taxon>
        <taxon>Ustilaginales</taxon>
        <taxon>Ustilaginaceae</taxon>
        <taxon>Moesziomyces</taxon>
    </lineage>
</organism>
<dbReference type="HOGENOM" id="CLU_124018_0_0_1"/>
<name>A0A081CGD2_PSEA2</name>
<keyword evidence="2" id="KW-1185">Reference proteome</keyword>
<accession>A0A081CGD2</accession>
<dbReference type="Proteomes" id="UP000053758">
    <property type="component" value="Unassembled WGS sequence"/>
</dbReference>
<dbReference type="OrthoDB" id="2547765at2759"/>
<gene>
    <name evidence="1" type="ORF">PAN0_010d3948</name>
</gene>
<reference evidence="2" key="1">
    <citation type="journal article" date="2014" name="Genome Announc.">
        <title>Draft Genome Sequence of the Yeast Pseudozyma antarctica Type Strain JCM10317, a Producer of the Glycolipid Biosurfactants, Mannosylerythritol Lipids.</title>
        <authorList>
            <person name="Saika A."/>
            <person name="Koike H."/>
            <person name="Hori T."/>
            <person name="Fukuoka T."/>
            <person name="Sato S."/>
            <person name="Habe H."/>
            <person name="Kitamoto D."/>
            <person name="Morita T."/>
        </authorList>
    </citation>
    <scope>NUCLEOTIDE SEQUENCE [LARGE SCALE GENOMIC DNA]</scope>
    <source>
        <strain evidence="2">JCM 10317</strain>
    </source>
</reference>
<sequence>MVRITSLVAALTALALPFVAGQASNDDPRGKELYVNYPSCDHYQCQVIWHQNEGVYINWLNAPKGGLRIELAPADGTSGLKTYTVTDKVGSVHGFSNKKCNDMGTGEKCGRFDWTVPANVKPGKYQIEVTSFAKPQLVGYTDTVVIKKQKSKRA</sequence>
<dbReference type="EMBL" id="DF830077">
    <property type="protein sequence ID" value="GAK65728.1"/>
    <property type="molecule type" value="Genomic_DNA"/>
</dbReference>
<proteinExistence type="predicted"/>
<protein>
    <submittedName>
        <fullName evidence="1">Secreted protein</fullName>
    </submittedName>
</protein>
<evidence type="ECO:0000313" key="2">
    <source>
        <dbReference type="Proteomes" id="UP000053758"/>
    </source>
</evidence>
<dbReference type="AlphaFoldDB" id="A0A081CGD2"/>
<dbReference type="GeneID" id="26304888"/>